<keyword evidence="4" id="KW-1185">Reference proteome</keyword>
<feature type="region of interest" description="Disordered" evidence="1">
    <location>
        <begin position="240"/>
        <end position="311"/>
    </location>
</feature>
<dbReference type="Pfam" id="PF16012">
    <property type="entry name" value="DUF4780"/>
    <property type="match status" value="1"/>
</dbReference>
<name>A0A6H5J2H5_9HYME</name>
<evidence type="ECO:0000259" key="2">
    <source>
        <dbReference type="Pfam" id="PF16012"/>
    </source>
</evidence>
<protein>
    <recommendedName>
        <fullName evidence="2">DUF4780 domain-containing protein</fullName>
    </recommendedName>
</protein>
<evidence type="ECO:0000313" key="4">
    <source>
        <dbReference type="Proteomes" id="UP000479190"/>
    </source>
</evidence>
<evidence type="ECO:0000313" key="3">
    <source>
        <dbReference type="EMBL" id="CAB0043562.1"/>
    </source>
</evidence>
<sequence>MEKSIYKYDTTLTTWFELNKIYEKARKIKIECQKLRGSGKIKLEIEESWDASRGIKLYQASASRQRRHGSLPRHRVGDTRNAKTHIMQCESDIAGAEATVAEGGTPKETSLTVPDADALTIIPIITIKTKLIHCIPCIGSEHLHLLCNILNNISHNLIITNVLEEVFTGARLVTRCTRSTECGLTLVTQSVKTKNKENSRRRFRRGQIGDLVHQVDGMEKSNEFAKQTLWQREVKLSGSQRRKLAPYRGSEPVPVDKVAPPGPKAPNGAQMSKTLPKEETPGPRGQKRRKGSGDTPPVGAPASRRRCTDESISAASVVDPLTRAIVADNYPDDPITRTQWLLLHEAVMGKMDKIAGQSLPEFGEPLFWRGTVIVVAKNVFSRDWMEGHCHGHLRYHGHKIGLVSDSTCRWCGADEEMPLHLLTACDAAAERRRKWFGDALPSLEDIRGTKASRLIGFWREVVRTN</sequence>
<reference evidence="3 4" key="1">
    <citation type="submission" date="2020-02" db="EMBL/GenBank/DDBJ databases">
        <authorList>
            <person name="Ferguson B K."/>
        </authorList>
    </citation>
    <scope>NUCLEOTIDE SEQUENCE [LARGE SCALE GENOMIC DNA]</scope>
</reference>
<organism evidence="3 4">
    <name type="scientific">Trichogramma brassicae</name>
    <dbReference type="NCBI Taxonomy" id="86971"/>
    <lineage>
        <taxon>Eukaryota</taxon>
        <taxon>Metazoa</taxon>
        <taxon>Ecdysozoa</taxon>
        <taxon>Arthropoda</taxon>
        <taxon>Hexapoda</taxon>
        <taxon>Insecta</taxon>
        <taxon>Pterygota</taxon>
        <taxon>Neoptera</taxon>
        <taxon>Endopterygota</taxon>
        <taxon>Hymenoptera</taxon>
        <taxon>Apocrita</taxon>
        <taxon>Proctotrupomorpha</taxon>
        <taxon>Chalcidoidea</taxon>
        <taxon>Trichogrammatidae</taxon>
        <taxon>Trichogramma</taxon>
    </lineage>
</organism>
<gene>
    <name evidence="3" type="ORF">TBRA_LOCUS15150</name>
</gene>
<dbReference type="OrthoDB" id="6772408at2759"/>
<dbReference type="InterPro" id="IPR031961">
    <property type="entry name" value="DUF4780"/>
</dbReference>
<evidence type="ECO:0000256" key="1">
    <source>
        <dbReference type="SAM" id="MobiDB-lite"/>
    </source>
</evidence>
<accession>A0A6H5J2H5</accession>
<dbReference type="Proteomes" id="UP000479190">
    <property type="component" value="Unassembled WGS sequence"/>
</dbReference>
<feature type="domain" description="DUF4780" evidence="2">
    <location>
        <begin position="319"/>
        <end position="387"/>
    </location>
</feature>
<dbReference type="AlphaFoldDB" id="A0A6H5J2H5"/>
<dbReference type="EMBL" id="CADCXV010001328">
    <property type="protein sequence ID" value="CAB0043562.1"/>
    <property type="molecule type" value="Genomic_DNA"/>
</dbReference>
<proteinExistence type="predicted"/>